<accession>A0A7X6M0U2</accession>
<protein>
    <submittedName>
        <fullName evidence="2">Uncharacterized protein</fullName>
    </submittedName>
</protein>
<evidence type="ECO:0000313" key="2">
    <source>
        <dbReference type="EMBL" id="NKY88168.1"/>
    </source>
</evidence>
<dbReference type="Proteomes" id="UP000523447">
    <property type="component" value="Unassembled WGS sequence"/>
</dbReference>
<proteinExistence type="predicted"/>
<feature type="region of interest" description="Disordered" evidence="1">
    <location>
        <begin position="45"/>
        <end position="102"/>
    </location>
</feature>
<name>A0A7X6M0U2_9NOCA</name>
<dbReference type="RefSeq" id="WP_083893380.1">
    <property type="nucleotide sequence ID" value="NZ_CAWPHS010000019.1"/>
</dbReference>
<dbReference type="AlphaFoldDB" id="A0A7X6M0U2"/>
<keyword evidence="3" id="KW-1185">Reference proteome</keyword>
<comment type="caution">
    <text evidence="2">The sequence shown here is derived from an EMBL/GenBank/DDBJ whole genome shotgun (WGS) entry which is preliminary data.</text>
</comment>
<organism evidence="2 3">
    <name type="scientific">Nocardia veterana</name>
    <dbReference type="NCBI Taxonomy" id="132249"/>
    <lineage>
        <taxon>Bacteria</taxon>
        <taxon>Bacillati</taxon>
        <taxon>Actinomycetota</taxon>
        <taxon>Actinomycetes</taxon>
        <taxon>Mycobacteriales</taxon>
        <taxon>Nocardiaceae</taxon>
        <taxon>Nocardia</taxon>
    </lineage>
</organism>
<gene>
    <name evidence="2" type="ORF">HGA07_21410</name>
</gene>
<evidence type="ECO:0000256" key="1">
    <source>
        <dbReference type="SAM" id="MobiDB-lite"/>
    </source>
</evidence>
<feature type="compositionally biased region" description="Basic and acidic residues" evidence="1">
    <location>
        <begin position="73"/>
        <end position="83"/>
    </location>
</feature>
<sequence>MAEGAKNNTRRHLNQTFFERFYLDDTEVVDDQRTPLFEEIAETQQIYLAPDHSTTTGINPTGSRTPHGAPPTPEHERSPRDAEASQAHPEPPSLAGVLKDASSSKAALVGLTGFEPATT</sequence>
<feature type="compositionally biased region" description="Polar residues" evidence="1">
    <location>
        <begin position="45"/>
        <end position="64"/>
    </location>
</feature>
<reference evidence="2 3" key="1">
    <citation type="submission" date="2020-04" db="EMBL/GenBank/DDBJ databases">
        <title>MicrobeNet Type strains.</title>
        <authorList>
            <person name="Nicholson A.C."/>
        </authorList>
    </citation>
    <scope>NUCLEOTIDE SEQUENCE [LARGE SCALE GENOMIC DNA]</scope>
    <source>
        <strain evidence="2 3">DSM 44445</strain>
    </source>
</reference>
<dbReference type="EMBL" id="JAAXPE010000026">
    <property type="protein sequence ID" value="NKY88168.1"/>
    <property type="molecule type" value="Genomic_DNA"/>
</dbReference>
<evidence type="ECO:0000313" key="3">
    <source>
        <dbReference type="Proteomes" id="UP000523447"/>
    </source>
</evidence>